<feature type="region of interest" description="Disordered" evidence="1">
    <location>
        <begin position="137"/>
        <end position="200"/>
    </location>
</feature>
<evidence type="ECO:0000313" key="2">
    <source>
        <dbReference type="EMBL" id="OSX70653.1"/>
    </source>
</evidence>
<dbReference type="InterPro" id="IPR036322">
    <property type="entry name" value="WD40_repeat_dom_sf"/>
</dbReference>
<dbReference type="InterPro" id="IPR001680">
    <property type="entry name" value="WD40_rpt"/>
</dbReference>
<dbReference type="SUPFAM" id="SSF50978">
    <property type="entry name" value="WD40 repeat-like"/>
    <property type="match status" value="1"/>
</dbReference>
<evidence type="ECO:0000256" key="1">
    <source>
        <dbReference type="SAM" id="MobiDB-lite"/>
    </source>
</evidence>
<accession>A0A1X6NQJ0</accession>
<feature type="region of interest" description="Disordered" evidence="1">
    <location>
        <begin position="53"/>
        <end position="92"/>
    </location>
</feature>
<dbReference type="Pfam" id="PF00400">
    <property type="entry name" value="WD40"/>
    <property type="match status" value="2"/>
</dbReference>
<reference evidence="2 3" key="1">
    <citation type="submission" date="2017-03" db="EMBL/GenBank/DDBJ databases">
        <title>WGS assembly of Porphyra umbilicalis.</title>
        <authorList>
            <person name="Brawley S.H."/>
            <person name="Blouin N.A."/>
            <person name="Ficko-Blean E."/>
            <person name="Wheeler G.L."/>
            <person name="Lohr M."/>
            <person name="Goodson H.V."/>
            <person name="Jenkins J.W."/>
            <person name="Blaby-Haas C.E."/>
            <person name="Helliwell K.E."/>
            <person name="Chan C."/>
            <person name="Marriage T."/>
            <person name="Bhattacharya D."/>
            <person name="Klein A.S."/>
            <person name="Badis Y."/>
            <person name="Brodie J."/>
            <person name="Cao Y."/>
            <person name="Collen J."/>
            <person name="Dittami S.M."/>
            <person name="Gachon C.M."/>
            <person name="Green B.R."/>
            <person name="Karpowicz S."/>
            <person name="Kim J.W."/>
            <person name="Kudahl U."/>
            <person name="Lin S."/>
            <person name="Michel G."/>
            <person name="Mittag M."/>
            <person name="Olson B.J."/>
            <person name="Pangilinan J."/>
            <person name="Peng Y."/>
            <person name="Qiu H."/>
            <person name="Shu S."/>
            <person name="Singer J.T."/>
            <person name="Smith A.G."/>
            <person name="Sprecher B.N."/>
            <person name="Wagner V."/>
            <person name="Wang W."/>
            <person name="Wang Z.-Y."/>
            <person name="Yan J."/>
            <person name="Yarish C."/>
            <person name="Zoeuner-Riek S."/>
            <person name="Zhuang Y."/>
            <person name="Zou Y."/>
            <person name="Lindquist E.A."/>
            <person name="Grimwood J."/>
            <person name="Barry K."/>
            <person name="Rokhsar D.S."/>
            <person name="Schmutz J."/>
            <person name="Stiller J.W."/>
            <person name="Grossman A.R."/>
            <person name="Prochnik S.E."/>
        </authorList>
    </citation>
    <scope>NUCLEOTIDE SEQUENCE [LARGE SCALE GENOMIC DNA]</scope>
    <source>
        <strain evidence="2">4086291</strain>
    </source>
</reference>
<gene>
    <name evidence="2" type="ORF">BU14_0696s0003</name>
</gene>
<proteinExistence type="predicted"/>
<dbReference type="AlphaFoldDB" id="A0A1X6NQJ0"/>
<dbReference type="Proteomes" id="UP000218209">
    <property type="component" value="Unassembled WGS sequence"/>
</dbReference>
<dbReference type="SMART" id="SM00320">
    <property type="entry name" value="WD40"/>
    <property type="match status" value="2"/>
</dbReference>
<feature type="compositionally biased region" description="Basic residues" evidence="1">
    <location>
        <begin position="176"/>
        <end position="200"/>
    </location>
</feature>
<dbReference type="Gene3D" id="2.130.10.10">
    <property type="entry name" value="YVTN repeat-like/Quinoprotein amine dehydrogenase"/>
    <property type="match status" value="1"/>
</dbReference>
<keyword evidence="3" id="KW-1185">Reference proteome</keyword>
<name>A0A1X6NQJ0_PORUM</name>
<dbReference type="EMBL" id="KV919226">
    <property type="protein sequence ID" value="OSX70653.1"/>
    <property type="molecule type" value="Genomic_DNA"/>
</dbReference>
<evidence type="ECO:0000313" key="3">
    <source>
        <dbReference type="Proteomes" id="UP000218209"/>
    </source>
</evidence>
<protein>
    <submittedName>
        <fullName evidence="2">Uncharacterized protein</fullName>
    </submittedName>
</protein>
<sequence>MERFTRLGCLADAHPGGAWSVAALPPTAGVGADTAAGAFLTGGMDGCVRLWRPPPPPAADAMDAGEPAAAAAADKDEDGTAPSAPPLYVPTTAGDGAAHPAGVLSLAVAAGAPVALSASLDGTVCRWRLAADAGAAAPVATPTAAPAANGGDVGDPPPPPPPPPPPDGAAADQPRRPHLVGGRRHARRVGRGRGRAGRHH</sequence>
<feature type="compositionally biased region" description="Low complexity" evidence="1">
    <location>
        <begin position="59"/>
        <end position="72"/>
    </location>
</feature>
<organism evidence="2 3">
    <name type="scientific">Porphyra umbilicalis</name>
    <name type="common">Purple laver</name>
    <name type="synonym">Red alga</name>
    <dbReference type="NCBI Taxonomy" id="2786"/>
    <lineage>
        <taxon>Eukaryota</taxon>
        <taxon>Rhodophyta</taxon>
        <taxon>Bangiophyceae</taxon>
        <taxon>Bangiales</taxon>
        <taxon>Bangiaceae</taxon>
        <taxon>Porphyra</taxon>
    </lineage>
</organism>
<dbReference type="InterPro" id="IPR015943">
    <property type="entry name" value="WD40/YVTN_repeat-like_dom_sf"/>
</dbReference>
<feature type="compositionally biased region" description="Low complexity" evidence="1">
    <location>
        <begin position="137"/>
        <end position="150"/>
    </location>
</feature>
<feature type="compositionally biased region" description="Pro residues" evidence="1">
    <location>
        <begin position="155"/>
        <end position="167"/>
    </location>
</feature>